<gene>
    <name evidence="2" type="ORF">PCANC_10538</name>
</gene>
<dbReference type="AlphaFoldDB" id="A0A2N5VZ67"/>
<dbReference type="EMBL" id="PGCJ01000034">
    <property type="protein sequence ID" value="PLW55291.1"/>
    <property type="molecule type" value="Genomic_DNA"/>
</dbReference>
<evidence type="ECO:0000313" key="2">
    <source>
        <dbReference type="EMBL" id="PLW55291.1"/>
    </source>
</evidence>
<dbReference type="OrthoDB" id="2507309at2759"/>
<evidence type="ECO:0000256" key="1">
    <source>
        <dbReference type="SAM" id="MobiDB-lite"/>
    </source>
</evidence>
<dbReference type="STRING" id="200324.A0A2N5VZ67"/>
<proteinExistence type="predicted"/>
<protein>
    <submittedName>
        <fullName evidence="2">Uncharacterized protein</fullName>
    </submittedName>
</protein>
<dbReference type="Proteomes" id="UP000235388">
    <property type="component" value="Unassembled WGS sequence"/>
</dbReference>
<comment type="caution">
    <text evidence="2">The sequence shown here is derived from an EMBL/GenBank/DDBJ whole genome shotgun (WGS) entry which is preliminary data.</text>
</comment>
<organism evidence="2 3">
    <name type="scientific">Puccinia coronata f. sp. avenae</name>
    <dbReference type="NCBI Taxonomy" id="200324"/>
    <lineage>
        <taxon>Eukaryota</taxon>
        <taxon>Fungi</taxon>
        <taxon>Dikarya</taxon>
        <taxon>Basidiomycota</taxon>
        <taxon>Pucciniomycotina</taxon>
        <taxon>Pucciniomycetes</taxon>
        <taxon>Pucciniales</taxon>
        <taxon>Pucciniaceae</taxon>
        <taxon>Puccinia</taxon>
    </lineage>
</organism>
<dbReference type="CDD" id="cd00303">
    <property type="entry name" value="retropepsin_like"/>
    <property type="match status" value="1"/>
</dbReference>
<dbReference type="InterPro" id="IPR021109">
    <property type="entry name" value="Peptidase_aspartic_dom_sf"/>
</dbReference>
<name>A0A2N5VZ67_9BASI</name>
<sequence length="567" mass="62938">MEHTTLSSNLQGPSRQPWLTTQTRTSPFRQRKNQTLNAGSQEQQSTPNEDFMRLIMEAQQEGMLQAQADRAAAAERIARLEDEILLLSVKTEGSPQPTMTLSLAPGQVDLQHFCTADGPSYVGPFQRVEPFLKWILAVQIFFALKEVTHNVDKICIVGSLIQEINMLVFYSNGIKQFVLGTWAGFKSQLFAFALPPLWRTKLRNQIQHLSMKDTKLFLTYSTQARTLQSMVNFYNPSFSDFTLAEFVVLGLFPELQALVNNFQLMGKEPFIYGYFEGRVQTFYNGLPKRSMKRTCGANTSNTATPSTQVPKLTQDKTIWQVHAYLDSQGRYHFCKKTCGSAPGACAGPINQNYIIIPSDFVAPPKPNGYKPPKAALGPPRASMAGKLTQAPAGQPSNQLATVAGAEDITLFPDLDKALVAAFQEIDEELCLAREEEYVSPPPKNQIVISLLCGKTHLRGLVDTRSEINLISEQVGLEICPLLCPKTIQLAMDNQATQPLILQDFALATLSDPLSDLTFPGMTLDVGPIVGKYDIILGTPFLSQFRLSVSISLQSLKCDKTGRFMFDY</sequence>
<evidence type="ECO:0000313" key="3">
    <source>
        <dbReference type="Proteomes" id="UP000235388"/>
    </source>
</evidence>
<keyword evidence="3" id="KW-1185">Reference proteome</keyword>
<accession>A0A2N5VZ67</accession>
<dbReference type="Gene3D" id="2.40.70.10">
    <property type="entry name" value="Acid Proteases"/>
    <property type="match status" value="1"/>
</dbReference>
<reference evidence="2 3" key="1">
    <citation type="submission" date="2017-11" db="EMBL/GenBank/DDBJ databases">
        <title>De novo assembly and phasing of dikaryotic genomes from two isolates of Puccinia coronata f. sp. avenae, the causal agent of oat crown rust.</title>
        <authorList>
            <person name="Miller M.E."/>
            <person name="Zhang Y."/>
            <person name="Omidvar V."/>
            <person name="Sperschneider J."/>
            <person name="Schwessinger B."/>
            <person name="Raley C."/>
            <person name="Palmer J.M."/>
            <person name="Garnica D."/>
            <person name="Upadhyaya N."/>
            <person name="Rathjen J."/>
            <person name="Taylor J.M."/>
            <person name="Park R.F."/>
            <person name="Dodds P.N."/>
            <person name="Hirsch C.D."/>
            <person name="Kianian S.F."/>
            <person name="Figueroa M."/>
        </authorList>
    </citation>
    <scope>NUCLEOTIDE SEQUENCE [LARGE SCALE GENOMIC DNA]</scope>
    <source>
        <strain evidence="2">12NC29</strain>
    </source>
</reference>
<feature type="region of interest" description="Disordered" evidence="1">
    <location>
        <begin position="1"/>
        <end position="47"/>
    </location>
</feature>